<evidence type="ECO:0000256" key="10">
    <source>
        <dbReference type="ARBA" id="ARBA00068167"/>
    </source>
</evidence>
<dbReference type="SMART" id="SM00389">
    <property type="entry name" value="HOX"/>
    <property type="match status" value="1"/>
</dbReference>
<evidence type="ECO:0000256" key="1">
    <source>
        <dbReference type="ARBA" id="ARBA00004123"/>
    </source>
</evidence>
<dbReference type="CDD" id="cd00086">
    <property type="entry name" value="homeodomain"/>
    <property type="match status" value="1"/>
</dbReference>
<evidence type="ECO:0000256" key="8">
    <source>
        <dbReference type="ARBA" id="ARBA00023242"/>
    </source>
</evidence>
<dbReference type="Gene3D" id="1.10.10.60">
    <property type="entry name" value="Homeodomain-like"/>
    <property type="match status" value="1"/>
</dbReference>
<dbReference type="EMBL" id="JYDR01000197">
    <property type="protein sequence ID" value="KRY65708.1"/>
    <property type="molecule type" value="Genomic_DNA"/>
</dbReference>
<dbReference type="AlphaFoldDB" id="A0A0V1DW06"/>
<evidence type="ECO:0000313" key="15">
    <source>
        <dbReference type="EMBL" id="KRY65708.1"/>
    </source>
</evidence>
<dbReference type="PANTHER" id="PTHR24340:SF41">
    <property type="entry name" value="MUSCLE-SPECIFIC HOMEOBOX PROTEIN TINMAN-RELATED"/>
    <property type="match status" value="1"/>
</dbReference>
<comment type="similarity">
    <text evidence="2">Belongs to the NK-2 homeobox family.</text>
</comment>
<dbReference type="InterPro" id="IPR050394">
    <property type="entry name" value="Homeobox_NK-like"/>
</dbReference>
<proteinExistence type="inferred from homology"/>
<accession>A0A0V1DW06</accession>
<dbReference type="GO" id="GO:0030154">
    <property type="term" value="P:cell differentiation"/>
    <property type="evidence" value="ECO:0007669"/>
    <property type="project" value="TreeGrafter"/>
</dbReference>
<feature type="non-terminal residue" evidence="15">
    <location>
        <position position="1"/>
    </location>
</feature>
<comment type="function">
    <text evidence="9">Probable transcriptional regulator that is required in neural development for the normal formation of sublateral cholinergic motor neuron processes. Plays a role in regulating the expression of acetylcholine transporter protein unc-17 in the sublateral processes. In particular, it is required in sublateral motor neurons for a left-right turning behavior that occurs during the lethargus phase of the normal sleep process called 'flipping'. During 'flipping' animals rotate 180 degrees about their longitudinal axis.</text>
</comment>
<dbReference type="GO" id="GO:0000978">
    <property type="term" value="F:RNA polymerase II cis-regulatory region sequence-specific DNA binding"/>
    <property type="evidence" value="ECO:0007669"/>
    <property type="project" value="TreeGrafter"/>
</dbReference>
<keyword evidence="6 11" id="KW-0371">Homeobox</keyword>
<gene>
    <name evidence="15" type="primary">DTH-2</name>
    <name evidence="15" type="ORF">T4A_10384</name>
</gene>
<dbReference type="InterPro" id="IPR017970">
    <property type="entry name" value="Homeobox_CS"/>
</dbReference>
<dbReference type="InterPro" id="IPR001356">
    <property type="entry name" value="HD"/>
</dbReference>
<evidence type="ECO:0000313" key="16">
    <source>
        <dbReference type="Proteomes" id="UP000054632"/>
    </source>
</evidence>
<feature type="region of interest" description="Disordered" evidence="13">
    <location>
        <begin position="269"/>
        <end position="325"/>
    </location>
</feature>
<evidence type="ECO:0000256" key="4">
    <source>
        <dbReference type="ARBA" id="ARBA00023015"/>
    </source>
</evidence>
<comment type="subcellular location">
    <subcellularLocation>
        <location evidence="1 11 12">Nucleus</location>
    </subcellularLocation>
</comment>
<dbReference type="PROSITE" id="PS50071">
    <property type="entry name" value="HOMEOBOX_2"/>
    <property type="match status" value="1"/>
</dbReference>
<dbReference type="Proteomes" id="UP000054632">
    <property type="component" value="Unassembled WGS sequence"/>
</dbReference>
<name>A0A0V1DW06_TRIPS</name>
<feature type="DNA-binding region" description="Homeobox" evidence="11">
    <location>
        <begin position="205"/>
        <end position="264"/>
    </location>
</feature>
<evidence type="ECO:0000256" key="6">
    <source>
        <dbReference type="ARBA" id="ARBA00023155"/>
    </source>
</evidence>
<dbReference type="FunFam" id="1.10.10.60:FF:000296">
    <property type="entry name" value="Scarecrow, isoform A"/>
    <property type="match status" value="1"/>
</dbReference>
<keyword evidence="5 11" id="KW-0238">DNA-binding</keyword>
<sequence length="737" mass="81835">LSSVYCKQNLGLIQMMFIGTLKAAAVPDTSLCSSAGALLQASSSQHQSTRFSVTDILSPLEDPLTSQWRTLKPQMIMNSFDGSSLNPFSAYRTPPSSTMHSQQAPAMSNPYLGHCPGSAGAGAPFASHQYQPSTDFSSYAAAAAAANQTASWYNATHDSRFGVPRLMATTTGGPAPPSMTMLGACGMLDPAKAAAAGIQFPMPQRRKRRVLFTQAQVYELERRFKQQKYLSAPEREHLAQLINLTPTQVKIWFQNHRYKCKRQAKEKLMQEPDAAANADGQQKISVIDSDRESYADSPTPSRDSSAGPSAVGSPTPVTVGADMSSRSPRKIAVSVLVKDDKPSEEVQNISPIVASIDYNKASGMSGMPCTQGSSWAQPPTHPFPCPAPSSFNSFASSHLAAPTNLGYTTMPGSSPYYALHAREKNGRKGRLSDEVEADYRDRLVEKFVGKAWRPAGSGNPRVAQTVRRRFVKLWLGPTHVRIPIHLFCEEQHQSRNKKKIEIKNGKNAPPERNREYFSGNRHDRALSNDCHIMINFIRYNSVCHFSGKNKSELFIQFKFQQTEEQTVPGAFEENLKRKRKTCQPGLHSTLVDVVLLIRRNKNLNTSTNWHPVRSEWIGWSEKSTYFVLAVDKSRSRAFVLAFNVSVNERLLEKKTDKQPVVERSTNCRWPTVLYDLLTISESGRLCIDSSDHLTAYLAKLASIADASLNVTGLNEKQFKHQLKSWIIVYGTSQFFRS</sequence>
<evidence type="ECO:0000259" key="14">
    <source>
        <dbReference type="PROSITE" id="PS50071"/>
    </source>
</evidence>
<feature type="compositionally biased region" description="Polar residues" evidence="13">
    <location>
        <begin position="296"/>
        <end position="307"/>
    </location>
</feature>
<dbReference type="Pfam" id="PF00046">
    <property type="entry name" value="Homeodomain"/>
    <property type="match status" value="1"/>
</dbReference>
<evidence type="ECO:0000256" key="3">
    <source>
        <dbReference type="ARBA" id="ARBA00022473"/>
    </source>
</evidence>
<keyword evidence="8 11" id="KW-0539">Nucleus</keyword>
<feature type="domain" description="Homeobox" evidence="14">
    <location>
        <begin position="203"/>
        <end position="263"/>
    </location>
</feature>
<dbReference type="PROSITE" id="PS00027">
    <property type="entry name" value="HOMEOBOX_1"/>
    <property type="match status" value="1"/>
</dbReference>
<protein>
    <recommendedName>
        <fullName evidence="10">Homeobox protein ceh-24</fullName>
    </recommendedName>
</protein>
<organism evidence="15 16">
    <name type="scientific">Trichinella pseudospiralis</name>
    <name type="common">Parasitic roundworm</name>
    <dbReference type="NCBI Taxonomy" id="6337"/>
    <lineage>
        <taxon>Eukaryota</taxon>
        <taxon>Metazoa</taxon>
        <taxon>Ecdysozoa</taxon>
        <taxon>Nematoda</taxon>
        <taxon>Enoplea</taxon>
        <taxon>Dorylaimia</taxon>
        <taxon>Trichinellida</taxon>
        <taxon>Trichinellidae</taxon>
        <taxon>Trichinella</taxon>
    </lineage>
</organism>
<reference evidence="15 16" key="1">
    <citation type="submission" date="2015-01" db="EMBL/GenBank/DDBJ databases">
        <title>Evolution of Trichinella species and genotypes.</title>
        <authorList>
            <person name="Korhonen P.K."/>
            <person name="Edoardo P."/>
            <person name="Giuseppe L.R."/>
            <person name="Gasser R.B."/>
        </authorList>
    </citation>
    <scope>NUCLEOTIDE SEQUENCE [LARGE SCALE GENOMIC DNA]</scope>
    <source>
        <strain evidence="15">ISS13</strain>
    </source>
</reference>
<evidence type="ECO:0000256" key="7">
    <source>
        <dbReference type="ARBA" id="ARBA00023163"/>
    </source>
</evidence>
<keyword evidence="7" id="KW-0804">Transcription</keyword>
<comment type="caution">
    <text evidence="15">The sequence shown here is derived from an EMBL/GenBank/DDBJ whole genome shotgun (WGS) entry which is preliminary data.</text>
</comment>
<evidence type="ECO:0000256" key="12">
    <source>
        <dbReference type="RuleBase" id="RU000682"/>
    </source>
</evidence>
<evidence type="ECO:0000256" key="9">
    <source>
        <dbReference type="ARBA" id="ARBA00057950"/>
    </source>
</evidence>
<dbReference type="InterPro" id="IPR009057">
    <property type="entry name" value="Homeodomain-like_sf"/>
</dbReference>
<dbReference type="GO" id="GO:0000981">
    <property type="term" value="F:DNA-binding transcription factor activity, RNA polymerase II-specific"/>
    <property type="evidence" value="ECO:0007669"/>
    <property type="project" value="InterPro"/>
</dbReference>
<dbReference type="GO" id="GO:0005634">
    <property type="term" value="C:nucleus"/>
    <property type="evidence" value="ECO:0007669"/>
    <property type="project" value="UniProtKB-SubCell"/>
</dbReference>
<evidence type="ECO:0000256" key="2">
    <source>
        <dbReference type="ARBA" id="ARBA00005661"/>
    </source>
</evidence>
<dbReference type="PANTHER" id="PTHR24340">
    <property type="entry name" value="HOMEOBOX PROTEIN NKX"/>
    <property type="match status" value="1"/>
</dbReference>
<evidence type="ECO:0000256" key="11">
    <source>
        <dbReference type="PROSITE-ProRule" id="PRU00108"/>
    </source>
</evidence>
<keyword evidence="3" id="KW-0217">Developmental protein</keyword>
<evidence type="ECO:0000256" key="13">
    <source>
        <dbReference type="SAM" id="MobiDB-lite"/>
    </source>
</evidence>
<keyword evidence="4" id="KW-0805">Transcription regulation</keyword>
<dbReference type="SUPFAM" id="SSF46689">
    <property type="entry name" value="Homeodomain-like"/>
    <property type="match status" value="1"/>
</dbReference>
<evidence type="ECO:0000256" key="5">
    <source>
        <dbReference type="ARBA" id="ARBA00023125"/>
    </source>
</evidence>